<sequence>MGLKKGGGEMTSDLNEDLNKCIETLDRVINDNSVPRNIRRLADQIKTNLVESTDPIPERAAFVISMLDDLTNDPNIPFHTRTLIWGIASQLEAISVSE</sequence>
<dbReference type="HAMAP" id="MF_00342">
    <property type="entry name" value="UPF0147"/>
    <property type="match status" value="1"/>
</dbReference>
<dbReference type="InterPro" id="IPR005354">
    <property type="entry name" value="UPF0147"/>
</dbReference>
<gene>
    <name evidence="3" type="ORF">SCAL_000135</name>
</gene>
<comment type="similarity">
    <text evidence="1 2">Belongs to the UPF0147 family.</text>
</comment>
<keyword evidence="4" id="KW-1185">Reference proteome</keyword>
<dbReference type="EMBL" id="LYOS01000001">
    <property type="protein sequence ID" value="OFV68459.1"/>
    <property type="molecule type" value="Genomic_DNA"/>
</dbReference>
<evidence type="ECO:0000313" key="3">
    <source>
        <dbReference type="EMBL" id="OFV68459.1"/>
    </source>
</evidence>
<reference evidence="3" key="1">
    <citation type="submission" date="2016-05" db="EMBL/GenBank/DDBJ databases">
        <title>Microbial consortia oxidize butane by reversing methanogenesis.</title>
        <authorList>
            <person name="Laso-Perez R."/>
            <person name="Richter M."/>
            <person name="Wegener G."/>
            <person name="Musat F."/>
        </authorList>
    </citation>
    <scope>NUCLEOTIDE SEQUENCE [LARGE SCALE GENOMIC DNA]</scope>
    <source>
        <strain evidence="3">BOX2</strain>
    </source>
</reference>
<protein>
    <recommendedName>
        <fullName evidence="2">UPF0147 protein SCAL_000135</fullName>
    </recommendedName>
</protein>
<evidence type="ECO:0000313" key="4">
    <source>
        <dbReference type="Proteomes" id="UP000186940"/>
    </source>
</evidence>
<dbReference type="Gene3D" id="1.20.1440.50">
    <property type="entry name" value="Ta0600-like"/>
    <property type="match status" value="1"/>
</dbReference>
<evidence type="ECO:0000256" key="1">
    <source>
        <dbReference type="ARBA" id="ARBA00005958"/>
    </source>
</evidence>
<dbReference type="AlphaFoldDB" id="A0A1F2PAM8"/>
<name>A0A1F2PAM8_9EURY</name>
<dbReference type="Pfam" id="PF03685">
    <property type="entry name" value="UPF0147"/>
    <property type="match status" value="1"/>
</dbReference>
<dbReference type="Proteomes" id="UP000186940">
    <property type="component" value="Unassembled WGS sequence"/>
</dbReference>
<dbReference type="NCBIfam" id="NF003319">
    <property type="entry name" value="PRK04330.1"/>
    <property type="match status" value="1"/>
</dbReference>
<organism evidence="3 4">
    <name type="scientific">Candidatus Syntropharchaeum caldarium</name>
    <dbReference type="NCBI Taxonomy" id="1838285"/>
    <lineage>
        <taxon>Archaea</taxon>
        <taxon>Methanobacteriati</taxon>
        <taxon>Methanobacteriota</taxon>
        <taxon>Stenosarchaea group</taxon>
        <taxon>Methanomicrobia</taxon>
        <taxon>Methanosarcinales</taxon>
        <taxon>ANME-2 cluster</taxon>
        <taxon>Candidatus Syntropharchaeum</taxon>
    </lineage>
</organism>
<accession>A0A1F2PAM8</accession>
<comment type="caution">
    <text evidence="3">The sequence shown here is derived from an EMBL/GenBank/DDBJ whole genome shotgun (WGS) entry which is preliminary data.</text>
</comment>
<dbReference type="SUPFAM" id="SSF158436">
    <property type="entry name" value="Ta0600-like"/>
    <property type="match status" value="1"/>
</dbReference>
<dbReference type="STRING" id="1838285.SCAL_000135"/>
<proteinExistence type="inferred from homology"/>
<evidence type="ECO:0000256" key="2">
    <source>
        <dbReference type="HAMAP-Rule" id="MF_00342"/>
    </source>
</evidence>
<dbReference type="InterPro" id="IPR023130">
    <property type="entry name" value="Ta0600-like_sf"/>
</dbReference>